<dbReference type="GO" id="GO:0086010">
    <property type="term" value="P:membrane depolarization during action potential"/>
    <property type="evidence" value="ECO:0007669"/>
    <property type="project" value="TreeGrafter"/>
</dbReference>
<dbReference type="Proteomes" id="UP000299102">
    <property type="component" value="Unassembled WGS sequence"/>
</dbReference>
<dbReference type="OrthoDB" id="416585at2759"/>
<evidence type="ECO:0000256" key="1">
    <source>
        <dbReference type="ARBA" id="ARBA00004141"/>
    </source>
</evidence>
<keyword evidence="3 6" id="KW-1133">Transmembrane helix</keyword>
<dbReference type="GO" id="GO:0008332">
    <property type="term" value="F:low voltage-gated calcium channel activity"/>
    <property type="evidence" value="ECO:0007669"/>
    <property type="project" value="TreeGrafter"/>
</dbReference>
<evidence type="ECO:0000256" key="2">
    <source>
        <dbReference type="ARBA" id="ARBA00022692"/>
    </source>
</evidence>
<feature type="region of interest" description="Disordered" evidence="5">
    <location>
        <begin position="203"/>
        <end position="231"/>
    </location>
</feature>
<evidence type="ECO:0000256" key="3">
    <source>
        <dbReference type="ARBA" id="ARBA00022989"/>
    </source>
</evidence>
<accession>A0A4C1ZDF6</accession>
<dbReference type="PANTHER" id="PTHR10037">
    <property type="entry name" value="VOLTAGE-GATED CATION CHANNEL CALCIUM AND SODIUM"/>
    <property type="match status" value="1"/>
</dbReference>
<protein>
    <submittedName>
        <fullName evidence="8">Voltage-dependent T-type calcium channel subunit alpha-1I</fullName>
    </submittedName>
</protein>
<dbReference type="InterPro" id="IPR043203">
    <property type="entry name" value="VGCC_Ca_Na"/>
</dbReference>
<dbReference type="SUPFAM" id="SSF81324">
    <property type="entry name" value="Voltage-gated potassium channels"/>
    <property type="match status" value="1"/>
</dbReference>
<dbReference type="PANTHER" id="PTHR10037:SF230">
    <property type="entry name" value="CA[2+]-CHANNEL PROTEIN ALPHA[[1]] SUBUNIT T, ISOFORM F"/>
    <property type="match status" value="1"/>
</dbReference>
<keyword evidence="9" id="KW-1185">Reference proteome</keyword>
<dbReference type="AlphaFoldDB" id="A0A4C1ZDF6"/>
<dbReference type="Gene3D" id="1.20.120.350">
    <property type="entry name" value="Voltage-gated potassium channels. Chain C"/>
    <property type="match status" value="1"/>
</dbReference>
<dbReference type="GO" id="GO:0005248">
    <property type="term" value="F:voltage-gated sodium channel activity"/>
    <property type="evidence" value="ECO:0007669"/>
    <property type="project" value="TreeGrafter"/>
</dbReference>
<dbReference type="STRING" id="151549.A0A4C1ZDF6"/>
<proteinExistence type="predicted"/>
<comment type="subcellular location">
    <subcellularLocation>
        <location evidence="1">Membrane</location>
        <topology evidence="1">Multi-pass membrane protein</topology>
    </subcellularLocation>
</comment>
<reference evidence="8 9" key="1">
    <citation type="journal article" date="2019" name="Commun. Biol.">
        <title>The bagworm genome reveals a unique fibroin gene that provides high tensile strength.</title>
        <authorList>
            <person name="Kono N."/>
            <person name="Nakamura H."/>
            <person name="Ohtoshi R."/>
            <person name="Tomita M."/>
            <person name="Numata K."/>
            <person name="Arakawa K."/>
        </authorList>
    </citation>
    <scope>NUCLEOTIDE SEQUENCE [LARGE SCALE GENOMIC DNA]</scope>
</reference>
<dbReference type="GO" id="GO:0001518">
    <property type="term" value="C:voltage-gated sodium channel complex"/>
    <property type="evidence" value="ECO:0007669"/>
    <property type="project" value="TreeGrafter"/>
</dbReference>
<keyword evidence="2 6" id="KW-0812">Transmembrane</keyword>
<evidence type="ECO:0000256" key="6">
    <source>
        <dbReference type="SAM" id="Phobius"/>
    </source>
</evidence>
<evidence type="ECO:0000313" key="9">
    <source>
        <dbReference type="Proteomes" id="UP000299102"/>
    </source>
</evidence>
<dbReference type="GO" id="GO:0070509">
    <property type="term" value="P:calcium ion import"/>
    <property type="evidence" value="ECO:0007669"/>
    <property type="project" value="TreeGrafter"/>
</dbReference>
<dbReference type="EMBL" id="BGZK01001803">
    <property type="protein sequence ID" value="GBP86606.1"/>
    <property type="molecule type" value="Genomic_DNA"/>
</dbReference>
<evidence type="ECO:0000313" key="8">
    <source>
        <dbReference type="EMBL" id="GBP86606.1"/>
    </source>
</evidence>
<sequence length="231" mass="26053">MLVILLNCVTLGMYQPCVDDQCLTNRCKILQVFDDIIFAFFTLEMSIKMVAMGVYGRGTYLADSWNRLDFFIVLAGFTHAHALARALTYPPTNVRTHVRTHACMHACAHAQIERETALEYALNVENINLSAIRTIRVLRPLRAINRIPSMRILVMLLLDTLPMLGNVLLLCFFVFFIFGIVGVQLWEGILRQRCELVLPPHVPRPKRSLEASPAGSPTRNRPEESQGDGGD</sequence>
<evidence type="ECO:0000256" key="5">
    <source>
        <dbReference type="SAM" id="MobiDB-lite"/>
    </source>
</evidence>
<evidence type="ECO:0000259" key="7">
    <source>
        <dbReference type="Pfam" id="PF00520"/>
    </source>
</evidence>
<dbReference type="Gene3D" id="1.10.287.70">
    <property type="match status" value="1"/>
</dbReference>
<feature type="transmembrane region" description="Helical" evidence="6">
    <location>
        <begin position="163"/>
        <end position="183"/>
    </location>
</feature>
<dbReference type="InterPro" id="IPR027359">
    <property type="entry name" value="Volt_channel_dom_sf"/>
</dbReference>
<gene>
    <name evidence="8" type="primary">Cacna1i</name>
    <name evidence="8" type="ORF">EVAR_66563_1</name>
</gene>
<name>A0A4C1ZDF6_EUMVA</name>
<keyword evidence="4 6" id="KW-0472">Membrane</keyword>
<dbReference type="InterPro" id="IPR005821">
    <property type="entry name" value="Ion_trans_dom"/>
</dbReference>
<dbReference type="GO" id="GO:0043005">
    <property type="term" value="C:neuron projection"/>
    <property type="evidence" value="ECO:0007669"/>
    <property type="project" value="TreeGrafter"/>
</dbReference>
<evidence type="ECO:0000256" key="4">
    <source>
        <dbReference type="ARBA" id="ARBA00023136"/>
    </source>
</evidence>
<organism evidence="8 9">
    <name type="scientific">Eumeta variegata</name>
    <name type="common">Bagworm moth</name>
    <name type="synonym">Eumeta japonica</name>
    <dbReference type="NCBI Taxonomy" id="151549"/>
    <lineage>
        <taxon>Eukaryota</taxon>
        <taxon>Metazoa</taxon>
        <taxon>Ecdysozoa</taxon>
        <taxon>Arthropoda</taxon>
        <taxon>Hexapoda</taxon>
        <taxon>Insecta</taxon>
        <taxon>Pterygota</taxon>
        <taxon>Neoptera</taxon>
        <taxon>Endopterygota</taxon>
        <taxon>Lepidoptera</taxon>
        <taxon>Glossata</taxon>
        <taxon>Ditrysia</taxon>
        <taxon>Tineoidea</taxon>
        <taxon>Psychidae</taxon>
        <taxon>Oiketicinae</taxon>
        <taxon>Eumeta</taxon>
    </lineage>
</organism>
<dbReference type="Pfam" id="PF00520">
    <property type="entry name" value="Ion_trans"/>
    <property type="match status" value="1"/>
</dbReference>
<comment type="caution">
    <text evidence="8">The sequence shown here is derived from an EMBL/GenBank/DDBJ whole genome shotgun (WGS) entry which is preliminary data.</text>
</comment>
<feature type="domain" description="Ion transport" evidence="7">
    <location>
        <begin position="1"/>
        <end position="204"/>
    </location>
</feature>